<organism evidence="2 3">
    <name type="scientific">Streptomyces levis</name>
    <dbReference type="NCBI Taxonomy" id="285566"/>
    <lineage>
        <taxon>Bacteria</taxon>
        <taxon>Bacillati</taxon>
        <taxon>Actinomycetota</taxon>
        <taxon>Actinomycetes</taxon>
        <taxon>Kitasatosporales</taxon>
        <taxon>Streptomycetaceae</taxon>
        <taxon>Streptomyces</taxon>
    </lineage>
</organism>
<evidence type="ECO:0000256" key="1">
    <source>
        <dbReference type="SAM" id="MobiDB-lite"/>
    </source>
</evidence>
<dbReference type="Proteomes" id="UP001501095">
    <property type="component" value="Unassembled WGS sequence"/>
</dbReference>
<proteinExistence type="predicted"/>
<feature type="region of interest" description="Disordered" evidence="1">
    <location>
        <begin position="1"/>
        <end position="84"/>
    </location>
</feature>
<sequence>MRAENTGPGKGNCTTQDRKHPPRVDRSRRVNADYCRRPPDCAADRTSAGHGADPPMELTAPSRPDTHPLFAVPGNQHESARCDTSRYRPAAAFGAGRKPSEPGGSVP</sequence>
<name>A0ABN3NWH6_9ACTN</name>
<gene>
    <name evidence="2" type="ORF">GCM10010423_41580</name>
</gene>
<accession>A0ABN3NWH6</accession>
<evidence type="ECO:0000313" key="2">
    <source>
        <dbReference type="EMBL" id="GAA2539469.1"/>
    </source>
</evidence>
<protein>
    <submittedName>
        <fullName evidence="2">Uncharacterized protein</fullName>
    </submittedName>
</protein>
<evidence type="ECO:0000313" key="3">
    <source>
        <dbReference type="Proteomes" id="UP001501095"/>
    </source>
</evidence>
<dbReference type="EMBL" id="BAAATM010000013">
    <property type="protein sequence ID" value="GAA2539469.1"/>
    <property type="molecule type" value="Genomic_DNA"/>
</dbReference>
<comment type="caution">
    <text evidence="2">The sequence shown here is derived from an EMBL/GenBank/DDBJ whole genome shotgun (WGS) entry which is preliminary data.</text>
</comment>
<feature type="compositionally biased region" description="Basic and acidic residues" evidence="1">
    <location>
        <begin position="16"/>
        <end position="43"/>
    </location>
</feature>
<keyword evidence="3" id="KW-1185">Reference proteome</keyword>
<reference evidence="2 3" key="1">
    <citation type="journal article" date="2019" name="Int. J. Syst. Evol. Microbiol.">
        <title>The Global Catalogue of Microorganisms (GCM) 10K type strain sequencing project: providing services to taxonomists for standard genome sequencing and annotation.</title>
        <authorList>
            <consortium name="The Broad Institute Genomics Platform"/>
            <consortium name="The Broad Institute Genome Sequencing Center for Infectious Disease"/>
            <person name="Wu L."/>
            <person name="Ma J."/>
        </authorList>
    </citation>
    <scope>NUCLEOTIDE SEQUENCE [LARGE SCALE GENOMIC DNA]</scope>
    <source>
        <strain evidence="2 3">JCM 6924</strain>
    </source>
</reference>